<evidence type="ECO:0000313" key="2">
    <source>
        <dbReference type="EMBL" id="GDY80404.1"/>
    </source>
</evidence>
<dbReference type="EMBL" id="BJHY01000002">
    <property type="protein sequence ID" value="GDY80404.1"/>
    <property type="molecule type" value="Genomic_DNA"/>
</dbReference>
<gene>
    <name evidence="2" type="ORF">SAV31267_098890</name>
</gene>
<feature type="region of interest" description="Disordered" evidence="1">
    <location>
        <begin position="58"/>
        <end position="78"/>
    </location>
</feature>
<dbReference type="Proteomes" id="UP000299211">
    <property type="component" value="Unassembled WGS sequence"/>
</dbReference>
<comment type="caution">
    <text evidence="2">The sequence shown here is derived from an EMBL/GenBank/DDBJ whole genome shotgun (WGS) entry which is preliminary data.</text>
</comment>
<accession>A0A4D4N901</accession>
<sequence length="78" mass="8553">MSCQFGVSCDVWPVTAAGVPKTAWPAGPGRRYRPLLPGRADPDPAASRMQKVIHMTSRHGTTTLWRPTGPKELDLVRN</sequence>
<proteinExistence type="predicted"/>
<feature type="region of interest" description="Disordered" evidence="1">
    <location>
        <begin position="20"/>
        <end position="45"/>
    </location>
</feature>
<organism evidence="2 3">
    <name type="scientific">Streptomyces avermitilis</name>
    <dbReference type="NCBI Taxonomy" id="33903"/>
    <lineage>
        <taxon>Bacteria</taxon>
        <taxon>Bacillati</taxon>
        <taxon>Actinomycetota</taxon>
        <taxon>Actinomycetes</taxon>
        <taxon>Kitasatosporales</taxon>
        <taxon>Streptomycetaceae</taxon>
        <taxon>Streptomyces</taxon>
    </lineage>
</organism>
<dbReference type="AlphaFoldDB" id="A0A4D4N901"/>
<evidence type="ECO:0000313" key="3">
    <source>
        <dbReference type="Proteomes" id="UP000299211"/>
    </source>
</evidence>
<feature type="compositionally biased region" description="Low complexity" evidence="1">
    <location>
        <begin position="25"/>
        <end position="39"/>
    </location>
</feature>
<feature type="compositionally biased region" description="Basic and acidic residues" evidence="1">
    <location>
        <begin position="69"/>
        <end position="78"/>
    </location>
</feature>
<reference evidence="2 3" key="1">
    <citation type="submission" date="2019-04" db="EMBL/GenBank/DDBJ databases">
        <title>Draft genome sequences of Streptomyces avermitilis ATCC 31267.</title>
        <authorList>
            <person name="Komaki H."/>
            <person name="Tamura T."/>
            <person name="Hosoyama A."/>
        </authorList>
    </citation>
    <scope>NUCLEOTIDE SEQUENCE [LARGE SCALE GENOMIC DNA]</scope>
    <source>
        <strain evidence="2 3">ATCC 31267</strain>
    </source>
</reference>
<evidence type="ECO:0000256" key="1">
    <source>
        <dbReference type="SAM" id="MobiDB-lite"/>
    </source>
</evidence>
<protein>
    <submittedName>
        <fullName evidence="2">Uncharacterized protein</fullName>
    </submittedName>
</protein>
<name>A0A4D4N901_STRAX</name>